<organism evidence="1">
    <name type="scientific">marine sediment metagenome</name>
    <dbReference type="NCBI Taxonomy" id="412755"/>
    <lineage>
        <taxon>unclassified sequences</taxon>
        <taxon>metagenomes</taxon>
        <taxon>ecological metagenomes</taxon>
    </lineage>
</organism>
<comment type="caution">
    <text evidence="1">The sequence shown here is derived from an EMBL/GenBank/DDBJ whole genome shotgun (WGS) entry which is preliminary data.</text>
</comment>
<accession>X1RLF8</accession>
<evidence type="ECO:0000313" key="1">
    <source>
        <dbReference type="EMBL" id="GAI63985.1"/>
    </source>
</evidence>
<sequence length="237" mass="26588">MEQFPCSFKNYLPPSGSVGELAYVKTGNLLYQWNGTAWVMVGISEETVDAKIAAHIPTRIQSGIEAERPAGVNAGDIYWATNTLKLWAYDGANWQDCKPVYASVYHDNLGTDIYHANDAERVKAHEPYEWLKMKETKILELPESTLKIAFSARSEKAFSSKWKIYRNSVSVGTEHTTNVDYETFTDTIAGWSVGNLIQVYALAPAGENYVRAKNLRILGTITFHPLMFENVGHCQDP</sequence>
<protein>
    <submittedName>
        <fullName evidence="1">Uncharacterized protein</fullName>
    </submittedName>
</protein>
<gene>
    <name evidence="1" type="ORF">S12H4_10531</name>
</gene>
<proteinExistence type="predicted"/>
<name>X1RLF8_9ZZZZ</name>
<reference evidence="1" key="1">
    <citation type="journal article" date="2014" name="Front. Microbiol.">
        <title>High frequency of phylogenetically diverse reductive dehalogenase-homologous genes in deep subseafloor sedimentary metagenomes.</title>
        <authorList>
            <person name="Kawai M."/>
            <person name="Futagami T."/>
            <person name="Toyoda A."/>
            <person name="Takaki Y."/>
            <person name="Nishi S."/>
            <person name="Hori S."/>
            <person name="Arai W."/>
            <person name="Tsubouchi T."/>
            <person name="Morono Y."/>
            <person name="Uchiyama I."/>
            <person name="Ito T."/>
            <person name="Fujiyama A."/>
            <person name="Inagaki F."/>
            <person name="Takami H."/>
        </authorList>
    </citation>
    <scope>NUCLEOTIDE SEQUENCE</scope>
    <source>
        <strain evidence="1">Expedition CK06-06</strain>
    </source>
</reference>
<dbReference type="AlphaFoldDB" id="X1RLF8"/>
<dbReference type="EMBL" id="BARW01004520">
    <property type="protein sequence ID" value="GAI63985.1"/>
    <property type="molecule type" value="Genomic_DNA"/>
</dbReference>